<sequence>MVAIVLKLAEEDEVSELRMETKRTTMNMHIETGVMILISSSPKDSRMVEGLWFWAIGCSRTGSNLVDGSFRFGWLGSLGIFSRQDLKDLEV</sequence>
<accession>A0A2P5DB69</accession>
<proteinExistence type="predicted"/>
<keyword evidence="2" id="KW-1185">Reference proteome</keyword>
<dbReference type="EMBL" id="JXTB01000049">
    <property type="protein sequence ID" value="PON70536.1"/>
    <property type="molecule type" value="Genomic_DNA"/>
</dbReference>
<gene>
    <name evidence="1" type="ORF">PanWU01x14_079100</name>
</gene>
<protein>
    <submittedName>
        <fullName evidence="1">Uncharacterized protein</fullName>
    </submittedName>
</protein>
<evidence type="ECO:0000313" key="1">
    <source>
        <dbReference type="EMBL" id="PON70536.1"/>
    </source>
</evidence>
<dbReference type="Proteomes" id="UP000237105">
    <property type="component" value="Unassembled WGS sequence"/>
</dbReference>
<evidence type="ECO:0000313" key="2">
    <source>
        <dbReference type="Proteomes" id="UP000237105"/>
    </source>
</evidence>
<organism evidence="1 2">
    <name type="scientific">Parasponia andersonii</name>
    <name type="common">Sponia andersonii</name>
    <dbReference type="NCBI Taxonomy" id="3476"/>
    <lineage>
        <taxon>Eukaryota</taxon>
        <taxon>Viridiplantae</taxon>
        <taxon>Streptophyta</taxon>
        <taxon>Embryophyta</taxon>
        <taxon>Tracheophyta</taxon>
        <taxon>Spermatophyta</taxon>
        <taxon>Magnoliopsida</taxon>
        <taxon>eudicotyledons</taxon>
        <taxon>Gunneridae</taxon>
        <taxon>Pentapetalae</taxon>
        <taxon>rosids</taxon>
        <taxon>fabids</taxon>
        <taxon>Rosales</taxon>
        <taxon>Cannabaceae</taxon>
        <taxon>Parasponia</taxon>
    </lineage>
</organism>
<name>A0A2P5DB69_PARAD</name>
<reference evidence="2" key="1">
    <citation type="submission" date="2016-06" db="EMBL/GenBank/DDBJ databases">
        <title>Parallel loss of symbiosis genes in relatives of nitrogen-fixing non-legume Parasponia.</title>
        <authorList>
            <person name="Van Velzen R."/>
            <person name="Holmer R."/>
            <person name="Bu F."/>
            <person name="Rutten L."/>
            <person name="Van Zeijl A."/>
            <person name="Liu W."/>
            <person name="Santuari L."/>
            <person name="Cao Q."/>
            <person name="Sharma T."/>
            <person name="Shen D."/>
            <person name="Roswanjaya Y."/>
            <person name="Wardhani T."/>
            <person name="Kalhor M.S."/>
            <person name="Jansen J."/>
            <person name="Van den Hoogen J."/>
            <person name="Gungor B."/>
            <person name="Hartog M."/>
            <person name="Hontelez J."/>
            <person name="Verver J."/>
            <person name="Yang W.-C."/>
            <person name="Schijlen E."/>
            <person name="Repin R."/>
            <person name="Schilthuizen M."/>
            <person name="Schranz E."/>
            <person name="Heidstra R."/>
            <person name="Miyata K."/>
            <person name="Fedorova E."/>
            <person name="Kohlen W."/>
            <person name="Bisseling T."/>
            <person name="Smit S."/>
            <person name="Geurts R."/>
        </authorList>
    </citation>
    <scope>NUCLEOTIDE SEQUENCE [LARGE SCALE GENOMIC DNA]</scope>
    <source>
        <strain evidence="2">cv. WU1-14</strain>
    </source>
</reference>
<dbReference type="AlphaFoldDB" id="A0A2P5DB69"/>
<comment type="caution">
    <text evidence="1">The sequence shown here is derived from an EMBL/GenBank/DDBJ whole genome shotgun (WGS) entry which is preliminary data.</text>
</comment>
<dbReference type="OrthoDB" id="10314688at2759"/>